<evidence type="ECO:0000313" key="2">
    <source>
        <dbReference type="Proteomes" id="UP000249396"/>
    </source>
</evidence>
<name>A0A2W4RKA3_9GAMM</name>
<organism evidence="1 2">
    <name type="scientific">Candidatus Methylumidiphilus alinenensis</name>
    <dbReference type="NCBI Taxonomy" id="2202197"/>
    <lineage>
        <taxon>Bacteria</taxon>
        <taxon>Pseudomonadati</taxon>
        <taxon>Pseudomonadota</taxon>
        <taxon>Gammaproteobacteria</taxon>
        <taxon>Methylococcales</taxon>
        <taxon>Candidatus Methylumidiphilus</taxon>
    </lineage>
</organism>
<dbReference type="PANTHER" id="PTHR34235">
    <property type="entry name" value="SLR1203 PROTEIN-RELATED"/>
    <property type="match status" value="1"/>
</dbReference>
<dbReference type="InterPro" id="IPR002636">
    <property type="entry name" value="DUF29"/>
</dbReference>
<sequence length="143" mass="16450">MSIYETDHSAWALKQVALLRSGHTSALDFEHIAEELEDIMGNNRREMHRRFRVLIGHLLKWQFQPGHRSTSWRSTIRNQRNDIEDMIAESPSLKRLVSEKIASAYPKAVALASDETGLPKTVFPSVCPYTELELLNDEFWPGD</sequence>
<dbReference type="Gene3D" id="1.20.1220.20">
    <property type="entry name" value="Uncharcterised protein PF01724"/>
    <property type="match status" value="1"/>
</dbReference>
<dbReference type="EMBL" id="QJPH01000287">
    <property type="protein sequence ID" value="PZN80198.1"/>
    <property type="molecule type" value="Genomic_DNA"/>
</dbReference>
<protein>
    <submittedName>
        <fullName evidence="1">DUF29 domain-containing protein</fullName>
    </submittedName>
</protein>
<accession>A0A2W4RKA3</accession>
<gene>
    <name evidence="1" type="ORF">DM484_10275</name>
</gene>
<proteinExistence type="predicted"/>
<dbReference type="Proteomes" id="UP000249396">
    <property type="component" value="Unassembled WGS sequence"/>
</dbReference>
<dbReference type="Pfam" id="PF01724">
    <property type="entry name" value="DUF29"/>
    <property type="match status" value="1"/>
</dbReference>
<comment type="caution">
    <text evidence="1">The sequence shown here is derived from an EMBL/GenBank/DDBJ whole genome shotgun (WGS) entry which is preliminary data.</text>
</comment>
<reference evidence="1 2" key="1">
    <citation type="journal article" date="2018" name="Aquat. Microb. Ecol.">
        <title>Gammaproteobacterial methanotrophs dominate.</title>
        <authorList>
            <person name="Rissanen A.J."/>
            <person name="Saarenheimo J."/>
            <person name="Tiirola M."/>
            <person name="Peura S."/>
            <person name="Aalto S.L."/>
            <person name="Karvinen A."/>
            <person name="Nykanen H."/>
        </authorList>
    </citation>
    <scope>NUCLEOTIDE SEQUENCE [LARGE SCALE GENOMIC DNA]</scope>
    <source>
        <strain evidence="1">AMbin10</strain>
    </source>
</reference>
<evidence type="ECO:0000313" key="1">
    <source>
        <dbReference type="EMBL" id="PZN80198.1"/>
    </source>
</evidence>
<dbReference type="AlphaFoldDB" id="A0A2W4RKA3"/>